<dbReference type="EMBL" id="JAVFHL010000001">
    <property type="protein sequence ID" value="MDT6975294.1"/>
    <property type="molecule type" value="Genomic_DNA"/>
</dbReference>
<evidence type="ECO:0000313" key="2">
    <source>
        <dbReference type="EMBL" id="OCR33183.1"/>
    </source>
</evidence>
<reference evidence="1" key="5">
    <citation type="submission" date="2024-03" db="EMBL/GenBank/DDBJ databases">
        <title>A gut symbiont ubiquitin homologue binds and inactivates peptidyl-prolyl isomerase to mediate the interbacterial arms race in the human gut.</title>
        <authorList>
            <person name="Jiang K."/>
            <person name="Li W."/>
            <person name="Tong M."/>
            <person name="Xu J."/>
            <person name="Chen Z."/>
            <person name="Yang Y."/>
            <person name="Zang Y."/>
            <person name="Jiao X."/>
            <person name="Liu C."/>
            <person name="Lim B."/>
            <person name="Jiang X."/>
            <person name="Wang J."/>
            <person name="Wu D."/>
            <person name="Wang M."/>
            <person name="Liu S.-J."/>
            <person name="Shao F."/>
            <person name="Gao X."/>
        </authorList>
    </citation>
    <scope>NUCLEOTIDE SEQUENCE</scope>
    <source>
        <strain evidence="1">GS077</strain>
    </source>
</reference>
<accession>F7LND9</accession>
<gene>
    <name evidence="2" type="ORF">AC094_15660</name>
    <name evidence="1" type="ORF">BFGS077_000542</name>
</gene>
<comment type="caution">
    <text evidence="2">The sequence shown here is derived from an EMBL/GenBank/DDBJ whole genome shotgun (WGS) entry which is preliminary data.</text>
</comment>
<evidence type="ECO:0000313" key="3">
    <source>
        <dbReference type="Proteomes" id="UP000093197"/>
    </source>
</evidence>
<reference evidence="4" key="3">
    <citation type="submission" date="2023-07" db="EMBL/GenBank/DDBJ databases">
        <title>A gut symbiont ubiquitin homologue binds and inactivates peptidyl-prolyl isomerase to mediate the interbacterial arms race in the human gut.</title>
        <authorList>
            <person name="Jiang K."/>
            <person name="Li W."/>
            <person name="Tong M."/>
            <person name="Xu J."/>
            <person name="Chen Z."/>
            <person name="Yang Y."/>
            <person name="Zang Y."/>
            <person name="Jiao X."/>
            <person name="Liu C."/>
            <person name="Lim B."/>
            <person name="Jiang X."/>
            <person name="Wang J."/>
            <person name="Wu D."/>
            <person name="Wang M."/>
            <person name="Liu S.-J."/>
            <person name="Shao F."/>
            <person name="Gao X."/>
        </authorList>
    </citation>
    <scope>NUCLEOTIDE SEQUENCE [LARGE SCALE GENOMIC DNA]</scope>
    <source>
        <strain evidence="4">GS077</strain>
    </source>
</reference>
<reference evidence="2 3" key="2">
    <citation type="journal article" date="2016" name="PLoS ONE">
        <title>Genomic Diversity of Enterotoxigenic Strains of Bacteroides fragilis.</title>
        <authorList>
            <person name="Pierce J.V."/>
            <person name="Bernstein H.D."/>
        </authorList>
    </citation>
    <scope>NUCLEOTIDE SEQUENCE [LARGE SCALE GENOMIC DNA]</scope>
    <source>
        <strain evidence="2 3">20793-3</strain>
    </source>
</reference>
<sequence length="76" mass="8919">MAGPYSEHGRIESRTRRIFRGEELIADKDKWGGNLTVIEILTSTEKKYDGKITSYFRFLACRFNTFIRYCHPISVK</sequence>
<organism evidence="2 3">
    <name type="scientific">Bacteroides fragilis</name>
    <dbReference type="NCBI Taxonomy" id="817"/>
    <lineage>
        <taxon>Bacteria</taxon>
        <taxon>Pseudomonadati</taxon>
        <taxon>Bacteroidota</taxon>
        <taxon>Bacteroidia</taxon>
        <taxon>Bacteroidales</taxon>
        <taxon>Bacteroidaceae</taxon>
        <taxon>Bacteroides</taxon>
    </lineage>
</organism>
<evidence type="ECO:0000313" key="4">
    <source>
        <dbReference type="Proteomes" id="UP001258434"/>
    </source>
</evidence>
<dbReference type="EMBL" id="LIDT01000016">
    <property type="protein sequence ID" value="OCR33183.1"/>
    <property type="molecule type" value="Genomic_DNA"/>
</dbReference>
<dbReference type="HOGENOM" id="CLU_2647079_0_0_10"/>
<dbReference type="AlphaFoldDB" id="F7LND9"/>
<proteinExistence type="predicted"/>
<accession>A0A2M9UNX5</accession>
<reference evidence="2" key="1">
    <citation type="submission" date="2015-08" db="EMBL/GenBank/DDBJ databases">
        <authorList>
            <person name="Pierce J."/>
            <person name="Bernstein H."/>
        </authorList>
    </citation>
    <scope>NUCLEOTIDE SEQUENCE</scope>
    <source>
        <strain evidence="2">20793-3</strain>
    </source>
</reference>
<reference evidence="1 4" key="4">
    <citation type="submission" date="2023-08" db="EMBL/GenBank/DDBJ databases">
        <authorList>
            <person name="Du M."/>
            <person name="Liu C."/>
            <person name="Liu S.-J."/>
        </authorList>
    </citation>
    <scope>NUCLEOTIDE SEQUENCE [LARGE SCALE GENOMIC DNA]</scope>
    <source>
        <strain evidence="1 4">GS077</strain>
    </source>
</reference>
<dbReference type="Proteomes" id="UP001258434">
    <property type="component" value="Unassembled WGS sequence"/>
</dbReference>
<name>F7LND9_BACFG</name>
<dbReference type="Proteomes" id="UP000093197">
    <property type="component" value="Unassembled WGS sequence"/>
</dbReference>
<evidence type="ECO:0000313" key="1">
    <source>
        <dbReference type="EMBL" id="MDT6975294.1"/>
    </source>
</evidence>
<protein>
    <submittedName>
        <fullName evidence="2">Uncharacterized protein</fullName>
    </submittedName>
</protein>